<keyword evidence="4 7" id="KW-0812">Transmembrane</keyword>
<dbReference type="GO" id="GO:0005886">
    <property type="term" value="C:plasma membrane"/>
    <property type="evidence" value="ECO:0007669"/>
    <property type="project" value="UniProtKB-SubCell"/>
</dbReference>
<feature type="transmembrane region" description="Helical" evidence="7">
    <location>
        <begin position="85"/>
        <end position="104"/>
    </location>
</feature>
<dbReference type="PANTHER" id="PTHR23517">
    <property type="entry name" value="RESISTANCE PROTEIN MDTM, PUTATIVE-RELATED-RELATED"/>
    <property type="match status" value="1"/>
</dbReference>
<keyword evidence="9" id="KW-1185">Reference proteome</keyword>
<dbReference type="SUPFAM" id="SSF103473">
    <property type="entry name" value="MFS general substrate transporter"/>
    <property type="match status" value="1"/>
</dbReference>
<dbReference type="OrthoDB" id="7029709at2"/>
<feature type="transmembrane region" description="Helical" evidence="7">
    <location>
        <begin position="280"/>
        <end position="310"/>
    </location>
</feature>
<evidence type="ECO:0000256" key="7">
    <source>
        <dbReference type="SAM" id="Phobius"/>
    </source>
</evidence>
<name>A0A4R5QDE4_9PROT</name>
<evidence type="ECO:0000256" key="6">
    <source>
        <dbReference type="ARBA" id="ARBA00023136"/>
    </source>
</evidence>
<protein>
    <submittedName>
        <fullName evidence="8">MFS transporter</fullName>
    </submittedName>
</protein>
<evidence type="ECO:0000256" key="1">
    <source>
        <dbReference type="ARBA" id="ARBA00004651"/>
    </source>
</evidence>
<dbReference type="GO" id="GO:0022857">
    <property type="term" value="F:transmembrane transporter activity"/>
    <property type="evidence" value="ECO:0007669"/>
    <property type="project" value="InterPro"/>
</dbReference>
<dbReference type="Proteomes" id="UP000295096">
    <property type="component" value="Unassembled WGS sequence"/>
</dbReference>
<evidence type="ECO:0000256" key="4">
    <source>
        <dbReference type="ARBA" id="ARBA00022692"/>
    </source>
</evidence>
<feature type="transmembrane region" description="Helical" evidence="7">
    <location>
        <begin position="151"/>
        <end position="168"/>
    </location>
</feature>
<feature type="transmembrane region" description="Helical" evidence="7">
    <location>
        <begin position="40"/>
        <end position="64"/>
    </location>
</feature>
<evidence type="ECO:0000313" key="8">
    <source>
        <dbReference type="EMBL" id="TDH60639.1"/>
    </source>
</evidence>
<evidence type="ECO:0000256" key="2">
    <source>
        <dbReference type="ARBA" id="ARBA00022448"/>
    </source>
</evidence>
<keyword evidence="3" id="KW-1003">Cell membrane</keyword>
<dbReference type="AlphaFoldDB" id="A0A4R5QDE4"/>
<comment type="caution">
    <text evidence="8">The sequence shown here is derived from an EMBL/GenBank/DDBJ whole genome shotgun (WGS) entry which is preliminary data.</text>
</comment>
<evidence type="ECO:0000256" key="3">
    <source>
        <dbReference type="ARBA" id="ARBA00022475"/>
    </source>
</evidence>
<dbReference type="InterPro" id="IPR036259">
    <property type="entry name" value="MFS_trans_sf"/>
</dbReference>
<feature type="transmembrane region" description="Helical" evidence="7">
    <location>
        <begin position="174"/>
        <end position="194"/>
    </location>
</feature>
<evidence type="ECO:0000256" key="5">
    <source>
        <dbReference type="ARBA" id="ARBA00022989"/>
    </source>
</evidence>
<dbReference type="Pfam" id="PF07690">
    <property type="entry name" value="MFS_1"/>
    <property type="match status" value="1"/>
</dbReference>
<keyword evidence="2" id="KW-0813">Transport</keyword>
<dbReference type="Gene3D" id="1.20.1250.20">
    <property type="entry name" value="MFS general substrate transporter like domains"/>
    <property type="match status" value="2"/>
</dbReference>
<dbReference type="RefSeq" id="WP_133290588.1">
    <property type="nucleotide sequence ID" value="NZ_SMSJ01000034.1"/>
</dbReference>
<dbReference type="EMBL" id="SMSJ01000034">
    <property type="protein sequence ID" value="TDH60639.1"/>
    <property type="molecule type" value="Genomic_DNA"/>
</dbReference>
<dbReference type="InterPro" id="IPR011701">
    <property type="entry name" value="MFS"/>
</dbReference>
<comment type="subcellular location">
    <subcellularLocation>
        <location evidence="1">Cell membrane</location>
        <topology evidence="1">Multi-pass membrane protein</topology>
    </subcellularLocation>
</comment>
<organism evidence="8 9">
    <name type="scientific">Dankookia rubra</name>
    <dbReference type="NCBI Taxonomy" id="1442381"/>
    <lineage>
        <taxon>Bacteria</taxon>
        <taxon>Pseudomonadati</taxon>
        <taxon>Pseudomonadota</taxon>
        <taxon>Alphaproteobacteria</taxon>
        <taxon>Acetobacterales</taxon>
        <taxon>Roseomonadaceae</taxon>
        <taxon>Dankookia</taxon>
    </lineage>
</organism>
<gene>
    <name evidence="8" type="ORF">E2C06_21055</name>
</gene>
<feature type="transmembrane region" description="Helical" evidence="7">
    <location>
        <begin position="215"/>
        <end position="239"/>
    </location>
</feature>
<evidence type="ECO:0000313" key="9">
    <source>
        <dbReference type="Proteomes" id="UP000295096"/>
    </source>
</evidence>
<keyword evidence="5 7" id="KW-1133">Transmembrane helix</keyword>
<keyword evidence="6 7" id="KW-0472">Membrane</keyword>
<reference evidence="8 9" key="1">
    <citation type="journal article" date="2016" name="J. Microbiol.">
        <title>Dankookia rubra gen. nov., sp. nov., an alphaproteobacterium isolated from sediment of a shallow stream.</title>
        <authorList>
            <person name="Kim W.H."/>
            <person name="Kim D.H."/>
            <person name="Kang K."/>
            <person name="Ahn T.Y."/>
        </authorList>
    </citation>
    <scope>NUCLEOTIDE SEQUENCE [LARGE SCALE GENOMIC DNA]</scope>
    <source>
        <strain evidence="8 9">JCM30602</strain>
    </source>
</reference>
<feature type="transmembrane region" description="Helical" evidence="7">
    <location>
        <begin position="363"/>
        <end position="382"/>
    </location>
</feature>
<dbReference type="InterPro" id="IPR050171">
    <property type="entry name" value="MFS_Transporters"/>
</dbReference>
<accession>A0A4R5QDE4</accession>
<sequence>MSSLSQAATPPLPAAQPDRADIASRDASIVLGLTLPTDTVLYLLLPLNAAAFGVTLAEAGLLLAANRLVRILGYGFVARSYERQGPRVACTVAAFGAAGSSLGYALLPGIWWLLAARLVWGLSFAAMNIATQALATAEPKNAARRSGKSRAIISAGPMVGLLGGAALAERAGPQAVFLVLAAVALLALPFAWRLPTGAGGPVKSPGPRFALPTRLDVWSFVQGFALDGIFILGLSVLAARAMPEGAVLAAGTALALRYLAEVVLGPPAGALAERFGTARLLVLVSLASAAGLLLNGLGALWTGAILVVLLRGLLQPLPAPVAAAAYPGPGRVPALARLATWRDLGAGLGPLAAGLLLPVLEPWLLYGGTALVLAAAAVAVALPRRR</sequence>
<proteinExistence type="predicted"/>